<dbReference type="SUPFAM" id="SSF51206">
    <property type="entry name" value="cAMP-binding domain-like"/>
    <property type="match status" value="1"/>
</dbReference>
<dbReference type="InterPro" id="IPR036390">
    <property type="entry name" value="WH_DNA-bd_sf"/>
</dbReference>
<gene>
    <name evidence="5" type="ORF">J2738_003522</name>
</gene>
<proteinExistence type="predicted"/>
<evidence type="ECO:0000256" key="3">
    <source>
        <dbReference type="ARBA" id="ARBA00023163"/>
    </source>
</evidence>
<evidence type="ECO:0000256" key="2">
    <source>
        <dbReference type="ARBA" id="ARBA00023125"/>
    </source>
</evidence>
<dbReference type="EMBL" id="JAVDQZ010000005">
    <property type="protein sequence ID" value="MDR6427367.1"/>
    <property type="molecule type" value="Genomic_DNA"/>
</dbReference>
<reference evidence="5" key="1">
    <citation type="submission" date="2023-07" db="EMBL/GenBank/DDBJ databases">
        <title>Sorghum-associated microbial communities from plants grown in Nebraska, USA.</title>
        <authorList>
            <person name="Schachtman D."/>
        </authorList>
    </citation>
    <scope>NUCLEOTIDE SEQUENCE</scope>
    <source>
        <strain evidence="5">DS2114</strain>
    </source>
</reference>
<keyword evidence="3" id="KW-0804">Transcription</keyword>
<evidence type="ECO:0000313" key="6">
    <source>
        <dbReference type="Proteomes" id="UP001184828"/>
    </source>
</evidence>
<comment type="caution">
    <text evidence="5">The sequence shown here is derived from an EMBL/GenBank/DDBJ whole genome shotgun (WGS) entry which is preliminary data.</text>
</comment>
<evidence type="ECO:0000256" key="1">
    <source>
        <dbReference type="ARBA" id="ARBA00023015"/>
    </source>
</evidence>
<protein>
    <submittedName>
        <fullName evidence="5">CRP-like cAMP-binding protein</fullName>
    </submittedName>
</protein>
<dbReference type="InterPro" id="IPR012318">
    <property type="entry name" value="HTH_CRP"/>
</dbReference>
<dbReference type="Gene3D" id="2.60.120.10">
    <property type="entry name" value="Jelly Rolls"/>
    <property type="match status" value="1"/>
</dbReference>
<dbReference type="AlphaFoldDB" id="A0AAE4BYW6"/>
<dbReference type="Gene3D" id="1.10.10.10">
    <property type="entry name" value="Winged helix-like DNA-binding domain superfamily/Winged helix DNA-binding domain"/>
    <property type="match status" value="1"/>
</dbReference>
<dbReference type="SMART" id="SM00419">
    <property type="entry name" value="HTH_CRP"/>
    <property type="match status" value="1"/>
</dbReference>
<name>A0AAE4BYW6_VARPD</name>
<dbReference type="Proteomes" id="UP001184828">
    <property type="component" value="Unassembled WGS sequence"/>
</dbReference>
<evidence type="ECO:0000313" key="5">
    <source>
        <dbReference type="EMBL" id="MDR6427367.1"/>
    </source>
</evidence>
<keyword evidence="2" id="KW-0238">DNA-binding</keyword>
<dbReference type="GO" id="GO:0003677">
    <property type="term" value="F:DNA binding"/>
    <property type="evidence" value="ECO:0007669"/>
    <property type="project" value="UniProtKB-KW"/>
</dbReference>
<dbReference type="InterPro" id="IPR036388">
    <property type="entry name" value="WH-like_DNA-bd_sf"/>
</dbReference>
<dbReference type="RefSeq" id="WP_145744101.1">
    <property type="nucleotide sequence ID" value="NZ_JAVDQZ010000005.1"/>
</dbReference>
<sequence length="243" mass="26742">MTAATLEDAALVERTLRLTQGFARWPASAMSKLLVNARLGRYARGEMVSIEQGMPETFVIVSGHLLVGHIPPGGRRTPVAVLGPSYVAGFTRTIDPKAGEEEESRIIYDFCALNEVTVVRMPTLLVQKILDDEPVLWMGMAKMLMKQHRVVLDSLLSQSVGSFQQRLVATIERLAVLYGGNDGKGINLRLRLTQKDLAALLQVTRQTVNQALRVLVAHGAISLNYNAITVLDRDALRRLTDSP</sequence>
<dbReference type="GO" id="GO:0006355">
    <property type="term" value="P:regulation of DNA-templated transcription"/>
    <property type="evidence" value="ECO:0007669"/>
    <property type="project" value="InterPro"/>
</dbReference>
<organism evidence="5 6">
    <name type="scientific">Variovorax paradoxus</name>
    <dbReference type="NCBI Taxonomy" id="34073"/>
    <lineage>
        <taxon>Bacteria</taxon>
        <taxon>Pseudomonadati</taxon>
        <taxon>Pseudomonadota</taxon>
        <taxon>Betaproteobacteria</taxon>
        <taxon>Burkholderiales</taxon>
        <taxon>Comamonadaceae</taxon>
        <taxon>Variovorax</taxon>
    </lineage>
</organism>
<dbReference type="PROSITE" id="PS51063">
    <property type="entry name" value="HTH_CRP_2"/>
    <property type="match status" value="1"/>
</dbReference>
<dbReference type="InterPro" id="IPR018490">
    <property type="entry name" value="cNMP-bd_dom_sf"/>
</dbReference>
<dbReference type="InterPro" id="IPR014710">
    <property type="entry name" value="RmlC-like_jellyroll"/>
</dbReference>
<feature type="domain" description="HTH crp-type" evidence="4">
    <location>
        <begin position="161"/>
        <end position="234"/>
    </location>
</feature>
<keyword evidence="1" id="KW-0805">Transcription regulation</keyword>
<dbReference type="SUPFAM" id="SSF46785">
    <property type="entry name" value="Winged helix' DNA-binding domain"/>
    <property type="match status" value="1"/>
</dbReference>
<dbReference type="Pfam" id="PF13545">
    <property type="entry name" value="HTH_Crp_2"/>
    <property type="match status" value="1"/>
</dbReference>
<evidence type="ECO:0000259" key="4">
    <source>
        <dbReference type="PROSITE" id="PS51063"/>
    </source>
</evidence>
<accession>A0AAE4BYW6</accession>